<gene>
    <name evidence="1" type="ORF">ACFPFO_11470</name>
</gene>
<accession>A0ABD5QFD0</accession>
<evidence type="ECO:0008006" key="3">
    <source>
        <dbReference type="Google" id="ProtNLM"/>
    </source>
</evidence>
<organism evidence="1 2">
    <name type="scientific">Saliphagus infecundisoli</name>
    <dbReference type="NCBI Taxonomy" id="1849069"/>
    <lineage>
        <taxon>Archaea</taxon>
        <taxon>Methanobacteriati</taxon>
        <taxon>Methanobacteriota</taxon>
        <taxon>Stenosarchaea group</taxon>
        <taxon>Halobacteria</taxon>
        <taxon>Halobacteriales</taxon>
        <taxon>Natrialbaceae</taxon>
        <taxon>Saliphagus</taxon>
    </lineage>
</organism>
<dbReference type="EMBL" id="JBHSJG010000036">
    <property type="protein sequence ID" value="MFC4988363.1"/>
    <property type="molecule type" value="Genomic_DNA"/>
</dbReference>
<keyword evidence="2" id="KW-1185">Reference proteome</keyword>
<name>A0ABD5QFD0_9EURY</name>
<dbReference type="Proteomes" id="UP001595925">
    <property type="component" value="Unassembled WGS sequence"/>
</dbReference>
<sequence>MPSYHVGRREALGAFGGLLVTSSGCLSTVGFRSENGGVVVTRLSIENDTENSYDVLLELTADGDRIHSDRYAIGPRDDGALGGQVVDADLPGEPGPVVIRAETDGRSAEIDLTDRYDDRCVAVQTWIESDGELTFWTADQGTGCYGDD</sequence>
<evidence type="ECO:0000313" key="1">
    <source>
        <dbReference type="EMBL" id="MFC4988363.1"/>
    </source>
</evidence>
<reference evidence="1 2" key="1">
    <citation type="journal article" date="2019" name="Int. J. Syst. Evol. Microbiol.">
        <title>The Global Catalogue of Microorganisms (GCM) 10K type strain sequencing project: providing services to taxonomists for standard genome sequencing and annotation.</title>
        <authorList>
            <consortium name="The Broad Institute Genomics Platform"/>
            <consortium name="The Broad Institute Genome Sequencing Center for Infectious Disease"/>
            <person name="Wu L."/>
            <person name="Ma J."/>
        </authorList>
    </citation>
    <scope>NUCLEOTIDE SEQUENCE [LARGE SCALE GENOMIC DNA]</scope>
    <source>
        <strain evidence="1 2">CGMCC 1.15824</strain>
    </source>
</reference>
<evidence type="ECO:0000313" key="2">
    <source>
        <dbReference type="Proteomes" id="UP001595925"/>
    </source>
</evidence>
<comment type="caution">
    <text evidence="1">The sequence shown here is derived from an EMBL/GenBank/DDBJ whole genome shotgun (WGS) entry which is preliminary data.</text>
</comment>
<dbReference type="RefSeq" id="WP_224827183.1">
    <property type="nucleotide sequence ID" value="NZ_JAIVEF010000001.1"/>
</dbReference>
<proteinExistence type="predicted"/>
<protein>
    <recommendedName>
        <fullName evidence="3">Lipoprotein</fullName>
    </recommendedName>
</protein>
<dbReference type="AlphaFoldDB" id="A0ABD5QFD0"/>